<evidence type="ECO:0000313" key="2">
    <source>
        <dbReference type="EMBL" id="MFC5723443.1"/>
    </source>
</evidence>
<dbReference type="Proteomes" id="UP001596083">
    <property type="component" value="Unassembled WGS sequence"/>
</dbReference>
<feature type="signal peptide" evidence="1">
    <location>
        <begin position="1"/>
        <end position="29"/>
    </location>
</feature>
<sequence>MPSQPWLARISSVIGSLGLALLLSTTASAGVLSPCTLQITHSDGGVSTRQVTAGQCANNSIPQGVTQIAVGNGTGQGRLTAFQSRNCTGSVVGQGPSPVFFSPPASVGSVRIDSCP</sequence>
<protein>
    <submittedName>
        <fullName evidence="2">Uncharacterized protein</fullName>
    </submittedName>
</protein>
<organism evidence="2 3">
    <name type="scientific">Streptomyces gamaensis</name>
    <dbReference type="NCBI Taxonomy" id="1763542"/>
    <lineage>
        <taxon>Bacteria</taxon>
        <taxon>Bacillati</taxon>
        <taxon>Actinomycetota</taxon>
        <taxon>Actinomycetes</taxon>
        <taxon>Kitasatosporales</taxon>
        <taxon>Streptomycetaceae</taxon>
        <taxon>Streptomyces</taxon>
    </lineage>
</organism>
<feature type="chain" id="PRO_5046635527" evidence="1">
    <location>
        <begin position="30"/>
        <end position="116"/>
    </location>
</feature>
<dbReference type="RefSeq" id="WP_390319665.1">
    <property type="nucleotide sequence ID" value="NZ_JBHSPB010000017.1"/>
</dbReference>
<gene>
    <name evidence="2" type="ORF">ACFP1Z_25085</name>
</gene>
<comment type="caution">
    <text evidence="2">The sequence shown here is derived from an EMBL/GenBank/DDBJ whole genome shotgun (WGS) entry which is preliminary data.</text>
</comment>
<evidence type="ECO:0000313" key="3">
    <source>
        <dbReference type="Proteomes" id="UP001596083"/>
    </source>
</evidence>
<name>A0ABW0Z6L3_9ACTN</name>
<keyword evidence="3" id="KW-1185">Reference proteome</keyword>
<reference evidence="3" key="1">
    <citation type="journal article" date="2019" name="Int. J. Syst. Evol. Microbiol.">
        <title>The Global Catalogue of Microorganisms (GCM) 10K type strain sequencing project: providing services to taxonomists for standard genome sequencing and annotation.</title>
        <authorList>
            <consortium name="The Broad Institute Genomics Platform"/>
            <consortium name="The Broad Institute Genome Sequencing Center for Infectious Disease"/>
            <person name="Wu L."/>
            <person name="Ma J."/>
        </authorList>
    </citation>
    <scope>NUCLEOTIDE SEQUENCE [LARGE SCALE GENOMIC DNA]</scope>
    <source>
        <strain evidence="3">CGMCC 4.7304</strain>
    </source>
</reference>
<keyword evidence="1" id="KW-0732">Signal</keyword>
<dbReference type="EMBL" id="JBHSPB010000017">
    <property type="protein sequence ID" value="MFC5723443.1"/>
    <property type="molecule type" value="Genomic_DNA"/>
</dbReference>
<proteinExistence type="predicted"/>
<accession>A0ABW0Z6L3</accession>
<evidence type="ECO:0000256" key="1">
    <source>
        <dbReference type="SAM" id="SignalP"/>
    </source>
</evidence>